<keyword evidence="2" id="KW-0479">Metal-binding</keyword>
<proteinExistence type="predicted"/>
<dbReference type="Proteomes" id="UP000324479">
    <property type="component" value="Unassembled WGS sequence"/>
</dbReference>
<evidence type="ECO:0000313" key="4">
    <source>
        <dbReference type="EMBL" id="KAA5539085.1"/>
    </source>
</evidence>
<dbReference type="Gene3D" id="3.40.630.10">
    <property type="entry name" value="Zn peptidases"/>
    <property type="match status" value="1"/>
</dbReference>
<dbReference type="AlphaFoldDB" id="A0A5M6D1T7"/>
<dbReference type="Gene3D" id="3.30.70.360">
    <property type="match status" value="1"/>
</dbReference>
<keyword evidence="5" id="KW-1185">Reference proteome</keyword>
<dbReference type="InterPro" id="IPR036264">
    <property type="entry name" value="Bact_exopeptidase_dim_dom"/>
</dbReference>
<dbReference type="FunFam" id="3.30.70.360:FF:000001">
    <property type="entry name" value="N-acetyldiaminopimelate deacetylase"/>
    <property type="match status" value="1"/>
</dbReference>
<dbReference type="Pfam" id="PF07687">
    <property type="entry name" value="M20_dimer"/>
    <property type="match status" value="1"/>
</dbReference>
<dbReference type="InterPro" id="IPR002933">
    <property type="entry name" value="Peptidase_M20"/>
</dbReference>
<feature type="binding site" evidence="2">
    <location>
        <position position="374"/>
    </location>
    <ligand>
        <name>Mn(2+)</name>
        <dbReference type="ChEBI" id="CHEBI:29035"/>
        <label>2</label>
    </ligand>
</feature>
<dbReference type="Pfam" id="PF01546">
    <property type="entry name" value="Peptidase_M20"/>
    <property type="match status" value="1"/>
</dbReference>
<dbReference type="EMBL" id="VWOX01000022">
    <property type="protein sequence ID" value="KAA5539085.1"/>
    <property type="molecule type" value="Genomic_DNA"/>
</dbReference>
<dbReference type="InterPro" id="IPR017439">
    <property type="entry name" value="Amidohydrolase"/>
</dbReference>
<feature type="binding site" evidence="2">
    <location>
        <position position="175"/>
    </location>
    <ligand>
        <name>Mn(2+)</name>
        <dbReference type="ChEBI" id="CHEBI:29035"/>
        <label>2</label>
    </ligand>
</feature>
<name>A0A5M6D1T7_9BACT</name>
<accession>A0A5M6D1T7</accession>
<protein>
    <submittedName>
        <fullName evidence="4">Amidohydrolase</fullName>
    </submittedName>
</protein>
<keyword evidence="1 4" id="KW-0378">Hydrolase</keyword>
<dbReference type="NCBIfam" id="TIGR01891">
    <property type="entry name" value="amidohydrolases"/>
    <property type="match status" value="1"/>
</dbReference>
<dbReference type="PIRSF" id="PIRSF005962">
    <property type="entry name" value="Pept_M20D_amidohydro"/>
    <property type="match status" value="1"/>
</dbReference>
<dbReference type="SUPFAM" id="SSF53187">
    <property type="entry name" value="Zn-dependent exopeptidases"/>
    <property type="match status" value="1"/>
</dbReference>
<comment type="cofactor">
    <cofactor evidence="2">
        <name>Mn(2+)</name>
        <dbReference type="ChEBI" id="CHEBI:29035"/>
    </cofactor>
    <text evidence="2">The Mn(2+) ion enhances activity.</text>
</comment>
<organism evidence="4 5">
    <name type="scientific">Roseiconus nitratireducens</name>
    <dbReference type="NCBI Taxonomy" id="2605748"/>
    <lineage>
        <taxon>Bacteria</taxon>
        <taxon>Pseudomonadati</taxon>
        <taxon>Planctomycetota</taxon>
        <taxon>Planctomycetia</taxon>
        <taxon>Pirellulales</taxon>
        <taxon>Pirellulaceae</taxon>
        <taxon>Roseiconus</taxon>
    </lineage>
</organism>
<dbReference type="PANTHER" id="PTHR11014:SF63">
    <property type="entry name" value="METALLOPEPTIDASE, PUTATIVE (AFU_ORTHOLOGUE AFUA_6G09600)-RELATED"/>
    <property type="match status" value="1"/>
</dbReference>
<dbReference type="InterPro" id="IPR011650">
    <property type="entry name" value="Peptidase_M20_dimer"/>
</dbReference>
<feature type="domain" description="Peptidase M20 dimerisation" evidence="3">
    <location>
        <begin position="198"/>
        <end position="288"/>
    </location>
</feature>
<feature type="binding site" evidence="2">
    <location>
        <position position="111"/>
    </location>
    <ligand>
        <name>Mn(2+)</name>
        <dbReference type="ChEBI" id="CHEBI:29035"/>
        <label>2</label>
    </ligand>
</feature>
<evidence type="ECO:0000256" key="2">
    <source>
        <dbReference type="PIRSR" id="PIRSR005962-1"/>
    </source>
</evidence>
<dbReference type="SUPFAM" id="SSF55031">
    <property type="entry name" value="Bacterial exopeptidase dimerisation domain"/>
    <property type="match status" value="1"/>
</dbReference>
<evidence type="ECO:0000313" key="5">
    <source>
        <dbReference type="Proteomes" id="UP000324479"/>
    </source>
</evidence>
<feature type="binding site" evidence="2">
    <location>
        <position position="113"/>
    </location>
    <ligand>
        <name>Mn(2+)</name>
        <dbReference type="ChEBI" id="CHEBI:29035"/>
        <label>2</label>
    </ligand>
</feature>
<feature type="binding site" evidence="2">
    <location>
        <position position="151"/>
    </location>
    <ligand>
        <name>Mn(2+)</name>
        <dbReference type="ChEBI" id="CHEBI:29035"/>
        <label>2</label>
    </ligand>
</feature>
<dbReference type="PANTHER" id="PTHR11014">
    <property type="entry name" value="PEPTIDASE M20 FAMILY MEMBER"/>
    <property type="match status" value="1"/>
</dbReference>
<keyword evidence="2" id="KW-0464">Manganese</keyword>
<sequence length="414" mass="44428">MSKVKSTSFSVLKTVRDLARGLSNDLIRIRRHLHRHPELSDQEFETTKYLSEELAGIGLTPRPAQDHRGVWADLGEGSYRVVLRGDIDALPIATEVQAEYRSQVAGVMHACGHDAHAAMTFGAAAILHRLEQFGKLPQSISVRAVFQPAEETSNGAPHMIHSGVLDGVASAMALHVDPTRPLGTVGVRSGVFTAGCDAFHITFSGRAGHGARPHLTDDVVAAAAAWINQVYTRVPRSHDALDPVVVNVGAIHGGSAPNVIPNSVDIAGTVRATSLQGRQAAMETIAKINQSLRVVHGCQIETKYEQHTPPMHNDKWLSERMRVAAGELLGESNVHPISEPSMGAEDFAFFAQQVPAAMIRLGIKGSRVGHEMLHTPKFDIDEAALAIGSAVLALSVIEIAESLSTEPRNQTCSV</sequence>
<dbReference type="GO" id="GO:0046872">
    <property type="term" value="F:metal ion binding"/>
    <property type="evidence" value="ECO:0007669"/>
    <property type="project" value="UniProtKB-KW"/>
</dbReference>
<dbReference type="GO" id="GO:0019877">
    <property type="term" value="P:diaminopimelate biosynthetic process"/>
    <property type="evidence" value="ECO:0007669"/>
    <property type="project" value="UniProtKB-ARBA"/>
</dbReference>
<dbReference type="GO" id="GO:0050118">
    <property type="term" value="F:N-acetyldiaminopimelate deacetylase activity"/>
    <property type="evidence" value="ECO:0007669"/>
    <property type="project" value="UniProtKB-ARBA"/>
</dbReference>
<dbReference type="RefSeq" id="WP_150079459.1">
    <property type="nucleotide sequence ID" value="NZ_VWOX01000022.1"/>
</dbReference>
<comment type="caution">
    <text evidence="4">The sequence shown here is derived from an EMBL/GenBank/DDBJ whole genome shotgun (WGS) entry which is preliminary data.</text>
</comment>
<evidence type="ECO:0000259" key="3">
    <source>
        <dbReference type="Pfam" id="PF07687"/>
    </source>
</evidence>
<gene>
    <name evidence="4" type="ORF">FYK55_25445</name>
</gene>
<evidence type="ECO:0000256" key="1">
    <source>
        <dbReference type="ARBA" id="ARBA00022801"/>
    </source>
</evidence>
<reference evidence="4 5" key="1">
    <citation type="submission" date="2019-08" db="EMBL/GenBank/DDBJ databases">
        <authorList>
            <person name="Dhanesh K."/>
            <person name="Kumar G."/>
            <person name="Sasikala C."/>
            <person name="Venkata Ramana C."/>
        </authorList>
    </citation>
    <scope>NUCLEOTIDE SEQUENCE [LARGE SCALE GENOMIC DNA]</scope>
    <source>
        <strain evidence="4 5">JC645</strain>
    </source>
</reference>